<gene>
    <name evidence="2" type="ORF">ABT39_MTgene1078</name>
</gene>
<dbReference type="AlphaFoldDB" id="A0A124GP90"/>
<geneLocation type="mitochondrion" evidence="2"/>
<feature type="region of interest" description="Disordered" evidence="1">
    <location>
        <begin position="31"/>
        <end position="74"/>
    </location>
</feature>
<sequence>MHWHSKPKYFVYLVVSAKIWECMRLSDRESQGTEIGQAPYNGKHEPTLSGNRPPNQPSGSVNETPHRIAPGEIDKKDLPYRSLYPPLTSLVLRPIDPFKVT</sequence>
<name>A0A124GP90_PICGL</name>
<feature type="compositionally biased region" description="Polar residues" evidence="1">
    <location>
        <begin position="48"/>
        <end position="63"/>
    </location>
</feature>
<dbReference type="EMBL" id="LKAM01000001">
    <property type="protein sequence ID" value="KUM51231.1"/>
    <property type="molecule type" value="Genomic_DNA"/>
</dbReference>
<protein>
    <submittedName>
        <fullName evidence="2">Uncharacterized protein</fullName>
    </submittedName>
</protein>
<organism evidence="2">
    <name type="scientific">Picea glauca</name>
    <name type="common">White spruce</name>
    <name type="synonym">Pinus glauca</name>
    <dbReference type="NCBI Taxonomy" id="3330"/>
    <lineage>
        <taxon>Eukaryota</taxon>
        <taxon>Viridiplantae</taxon>
        <taxon>Streptophyta</taxon>
        <taxon>Embryophyta</taxon>
        <taxon>Tracheophyta</taxon>
        <taxon>Spermatophyta</taxon>
        <taxon>Pinopsida</taxon>
        <taxon>Pinidae</taxon>
        <taxon>Conifers I</taxon>
        <taxon>Pinales</taxon>
        <taxon>Pinaceae</taxon>
        <taxon>Picea</taxon>
    </lineage>
</organism>
<proteinExistence type="predicted"/>
<comment type="caution">
    <text evidence="2">The sequence shown here is derived from an EMBL/GenBank/DDBJ whole genome shotgun (WGS) entry which is preliminary data.</text>
</comment>
<accession>A0A124GP90</accession>
<reference evidence="2" key="1">
    <citation type="journal article" date="2015" name="Genome Biol. Evol.">
        <title>Organellar Genomes of White Spruce (Picea glauca): Assembly and Annotation.</title>
        <authorList>
            <person name="Jackman S.D."/>
            <person name="Warren R.L."/>
            <person name="Gibb E.A."/>
            <person name="Vandervalk B.P."/>
            <person name="Mohamadi H."/>
            <person name="Chu J."/>
            <person name="Raymond A."/>
            <person name="Pleasance S."/>
            <person name="Coope R."/>
            <person name="Wildung M.R."/>
            <person name="Ritland C.E."/>
            <person name="Bousquet J."/>
            <person name="Jones S.J."/>
            <person name="Bohlmann J."/>
            <person name="Birol I."/>
        </authorList>
    </citation>
    <scope>NUCLEOTIDE SEQUENCE [LARGE SCALE GENOMIC DNA]</scope>
    <source>
        <tissue evidence="2">Flushing bud</tissue>
    </source>
</reference>
<evidence type="ECO:0000256" key="1">
    <source>
        <dbReference type="SAM" id="MobiDB-lite"/>
    </source>
</evidence>
<keyword evidence="2" id="KW-0496">Mitochondrion</keyword>
<evidence type="ECO:0000313" key="2">
    <source>
        <dbReference type="EMBL" id="KUM51231.1"/>
    </source>
</evidence>